<dbReference type="OrthoDB" id="261426at2759"/>
<dbReference type="PROSITE" id="PS50970">
    <property type="entry name" value="HCY"/>
    <property type="match status" value="1"/>
</dbReference>
<dbReference type="InterPro" id="IPR036589">
    <property type="entry name" value="HCY_dom_sf"/>
</dbReference>
<keyword evidence="2 6" id="KW-0808">Transferase</keyword>
<dbReference type="InterPro" id="IPR051486">
    <property type="entry name" value="Hcy_S-methyltransferase"/>
</dbReference>
<dbReference type="GO" id="GO:0009086">
    <property type="term" value="P:methionine biosynthetic process"/>
    <property type="evidence" value="ECO:0007669"/>
    <property type="project" value="TreeGrafter"/>
</dbReference>
<feature type="binding site" evidence="6">
    <location>
        <position position="311"/>
    </location>
    <ligand>
        <name>Zn(2+)</name>
        <dbReference type="ChEBI" id="CHEBI:29105"/>
    </ligand>
</feature>
<feature type="binding site" evidence="6">
    <location>
        <position position="310"/>
    </location>
    <ligand>
        <name>Zn(2+)</name>
        <dbReference type="ChEBI" id="CHEBI:29105"/>
    </ligand>
</feature>
<keyword evidence="3 6" id="KW-0479">Metal-binding</keyword>
<reference evidence="8" key="1">
    <citation type="submission" date="2010-03" db="EMBL/GenBank/DDBJ databases">
        <title>Atlantic Lepeophtheirus salmonis ESTs and full-length cDNAs.</title>
        <authorList>
            <person name="Yasuike M."/>
            <person name="von Schalburg K."/>
            <person name="Cooper G."/>
            <person name="Leong J."/>
            <person name="Nilsen F."/>
            <person name="Jones S.R.M."/>
            <person name="Koop B.F."/>
        </authorList>
    </citation>
    <scope>NUCLEOTIDE SEQUENCE</scope>
    <source>
        <strain evidence="8">Atlantic form</strain>
        <tissue evidence="8">Mixed tissue</tissue>
    </source>
</reference>
<accession>D3PJG0</accession>
<comment type="cofactor">
    <cofactor evidence="6">
        <name>Zn(2+)</name>
        <dbReference type="ChEBI" id="CHEBI:29105"/>
    </cofactor>
</comment>
<keyword evidence="4 6" id="KW-0862">Zinc</keyword>
<evidence type="ECO:0000256" key="1">
    <source>
        <dbReference type="ARBA" id="ARBA00022603"/>
    </source>
</evidence>
<evidence type="ECO:0000256" key="6">
    <source>
        <dbReference type="PROSITE-ProRule" id="PRU00333"/>
    </source>
</evidence>
<dbReference type="PANTHER" id="PTHR46015">
    <property type="entry name" value="ZGC:172121"/>
    <property type="match status" value="1"/>
</dbReference>
<dbReference type="GO" id="GO:0046872">
    <property type="term" value="F:metal ion binding"/>
    <property type="evidence" value="ECO:0007669"/>
    <property type="project" value="UniProtKB-KW"/>
</dbReference>
<dbReference type="GO" id="GO:0032259">
    <property type="term" value="P:methylation"/>
    <property type="evidence" value="ECO:0007669"/>
    <property type="project" value="UniProtKB-KW"/>
</dbReference>
<dbReference type="InterPro" id="IPR003726">
    <property type="entry name" value="HCY_dom"/>
</dbReference>
<gene>
    <name evidence="8" type="primary">HMT4</name>
</gene>
<dbReference type="Pfam" id="PF02574">
    <property type="entry name" value="S-methyl_trans"/>
    <property type="match status" value="1"/>
</dbReference>
<dbReference type="SUPFAM" id="SSF82282">
    <property type="entry name" value="Homocysteine S-methyltransferase"/>
    <property type="match status" value="1"/>
</dbReference>
<dbReference type="GO" id="GO:0008898">
    <property type="term" value="F:S-adenosylmethionine-homocysteine S-methyltransferase activity"/>
    <property type="evidence" value="ECO:0007669"/>
    <property type="project" value="TreeGrafter"/>
</dbReference>
<evidence type="ECO:0000256" key="4">
    <source>
        <dbReference type="ARBA" id="ARBA00022833"/>
    </source>
</evidence>
<protein>
    <submittedName>
        <fullName evidence="8">Homocysteine S-methyltransferase 4</fullName>
    </submittedName>
</protein>
<evidence type="ECO:0000256" key="5">
    <source>
        <dbReference type="ARBA" id="ARBA00034478"/>
    </source>
</evidence>
<dbReference type="GO" id="GO:0033528">
    <property type="term" value="P:S-methylmethionine cycle"/>
    <property type="evidence" value="ECO:0007669"/>
    <property type="project" value="TreeGrafter"/>
</dbReference>
<evidence type="ECO:0000313" key="8">
    <source>
        <dbReference type="EMBL" id="ADD38696.1"/>
    </source>
</evidence>
<keyword evidence="1 6" id="KW-0489">Methyltransferase</keyword>
<dbReference type="EMBL" id="BT121766">
    <property type="protein sequence ID" value="ADD38696.1"/>
    <property type="molecule type" value="mRNA"/>
</dbReference>
<feature type="domain" description="Hcy-binding" evidence="7">
    <location>
        <begin position="8"/>
        <end position="325"/>
    </location>
</feature>
<organism evidence="8">
    <name type="scientific">Lepeophtheirus salmonis</name>
    <name type="common">Salmon louse</name>
    <name type="synonym">Caligus salmonis</name>
    <dbReference type="NCBI Taxonomy" id="72036"/>
    <lineage>
        <taxon>Eukaryota</taxon>
        <taxon>Metazoa</taxon>
        <taxon>Ecdysozoa</taxon>
        <taxon>Arthropoda</taxon>
        <taxon>Crustacea</taxon>
        <taxon>Multicrustacea</taxon>
        <taxon>Hexanauplia</taxon>
        <taxon>Copepoda</taxon>
        <taxon>Siphonostomatoida</taxon>
        <taxon>Caligidae</taxon>
        <taxon>Lepeophtheirus</taxon>
    </lineage>
</organism>
<sequence length="392" mass="44316">MTDIFYPIFPRVLGKRDEFFVLDGGFSTQCVSHVSAESFTGRAHWTSELIDENPEAVVETHKDFLSHGSVDLISTNTYQAHCGTIEKAVELADQAIFETHAIPRKAGIVGSLGPYAAFLASGSEYNGDKSTSYPLSEEELKTWHKERIRHMMIGGVDVIAFETIPSIKEAILILDLIDNTLNAKCWISFQCKDSKSLAYGDSYKEAVRSLMCHPAYAKRKLLSIGINCTSPKYISPLLKLAEEVNNKSNFPDMYGYWRIPYVVYPNRGVYCKKKTCYIEDKDDILGGGDNAILKRIHEWMSLGARIIGGCCGVNAQLIQKIKDQISEHILDVLDKEEDCQCHYFVDDEVLENSLRKADPKSKSERRNKTNDFTDNLWMICEMPYKNTGWSND</sequence>
<evidence type="ECO:0000256" key="3">
    <source>
        <dbReference type="ARBA" id="ARBA00022723"/>
    </source>
</evidence>
<proteinExistence type="evidence at transcript level"/>
<evidence type="ECO:0000259" key="7">
    <source>
        <dbReference type="PROSITE" id="PS50970"/>
    </source>
</evidence>
<name>D3PJG0_LEPSM</name>
<dbReference type="Gene3D" id="3.20.20.330">
    <property type="entry name" value="Homocysteine-binding-like domain"/>
    <property type="match status" value="1"/>
</dbReference>
<dbReference type="AlphaFoldDB" id="D3PJG0"/>
<comment type="pathway">
    <text evidence="5">Amino-acid biosynthesis; L-methionine biosynthesis via de novo pathway.</text>
</comment>
<evidence type="ECO:0000256" key="2">
    <source>
        <dbReference type="ARBA" id="ARBA00022679"/>
    </source>
</evidence>
<dbReference type="PANTHER" id="PTHR46015:SF1">
    <property type="entry name" value="HOMOCYSTEINE S-METHYLTRANSFERASE-LIKE ISOFORM 1"/>
    <property type="match status" value="1"/>
</dbReference>
<feature type="binding site" evidence="6">
    <location>
        <position position="228"/>
    </location>
    <ligand>
        <name>Zn(2+)</name>
        <dbReference type="ChEBI" id="CHEBI:29105"/>
    </ligand>
</feature>